<keyword evidence="4" id="KW-1185">Reference proteome</keyword>
<dbReference type="Pfam" id="PF25375">
    <property type="entry name" value="Lin-15B"/>
    <property type="match status" value="1"/>
</dbReference>
<name>A0A3P7KGE1_STRVU</name>
<evidence type="ECO:0000259" key="2">
    <source>
        <dbReference type="Pfam" id="PF25375"/>
    </source>
</evidence>
<organism evidence="3 4">
    <name type="scientific">Strongylus vulgaris</name>
    <name type="common">Blood worm</name>
    <dbReference type="NCBI Taxonomy" id="40348"/>
    <lineage>
        <taxon>Eukaryota</taxon>
        <taxon>Metazoa</taxon>
        <taxon>Ecdysozoa</taxon>
        <taxon>Nematoda</taxon>
        <taxon>Chromadorea</taxon>
        <taxon>Rhabditida</taxon>
        <taxon>Rhabditina</taxon>
        <taxon>Rhabditomorpha</taxon>
        <taxon>Strongyloidea</taxon>
        <taxon>Strongylidae</taxon>
        <taxon>Strongylus</taxon>
    </lineage>
</organism>
<feature type="region of interest" description="Disordered" evidence="1">
    <location>
        <begin position="156"/>
        <end position="192"/>
    </location>
</feature>
<proteinExistence type="predicted"/>
<sequence length="192" mass="21490">MSAKNTRKKPCYLCGQREKQGALRRTSRKNDHTAVLLSTLVIVNKVDFETAKKRYESLIKVRRHICYHHFVDAAQFIATELASLGIGFTSLTDESNGQLVLYVNETDIPLHLVDRINENAKNFDVDMTVTAKSVCEYLNFCLSRYRVGGIRLPPKQEDAAKKKHQKATFDTAPVVLSGEEPSTSEGNDVSSA</sequence>
<evidence type="ECO:0000313" key="3">
    <source>
        <dbReference type="EMBL" id="VDM70115.1"/>
    </source>
</evidence>
<reference evidence="3 4" key="1">
    <citation type="submission" date="2018-11" db="EMBL/GenBank/DDBJ databases">
        <authorList>
            <consortium name="Pathogen Informatics"/>
        </authorList>
    </citation>
    <scope>NUCLEOTIDE SEQUENCE [LARGE SCALE GENOMIC DNA]</scope>
</reference>
<dbReference type="InterPro" id="IPR057432">
    <property type="entry name" value="Lin-15A/B-like_dom"/>
</dbReference>
<accession>A0A3P7KGE1</accession>
<dbReference type="EMBL" id="UYYB01014787">
    <property type="protein sequence ID" value="VDM70115.1"/>
    <property type="molecule type" value="Genomic_DNA"/>
</dbReference>
<gene>
    <name evidence="3" type="ORF">SVUK_LOCUS5113</name>
</gene>
<evidence type="ECO:0000256" key="1">
    <source>
        <dbReference type="SAM" id="MobiDB-lite"/>
    </source>
</evidence>
<dbReference type="AlphaFoldDB" id="A0A3P7KGE1"/>
<evidence type="ECO:0000313" key="4">
    <source>
        <dbReference type="Proteomes" id="UP000270094"/>
    </source>
</evidence>
<feature type="domain" description="Lin-15A/B-like" evidence="2">
    <location>
        <begin position="9"/>
        <end position="82"/>
    </location>
</feature>
<protein>
    <recommendedName>
        <fullName evidence="2">Lin-15A/B-like domain-containing protein</fullName>
    </recommendedName>
</protein>
<dbReference type="OrthoDB" id="5830942at2759"/>
<feature type="compositionally biased region" description="Polar residues" evidence="1">
    <location>
        <begin position="180"/>
        <end position="192"/>
    </location>
</feature>
<dbReference type="Proteomes" id="UP000270094">
    <property type="component" value="Unassembled WGS sequence"/>
</dbReference>